<sequence length="88" mass="10356">MTILEKFPHLYNYSNLTERNIEGQYKNARLMVHIIKAEITIFLAYNSWSWIYSILGTRVGFGIWELLIFIIVMIGTIVFMALRSARIK</sequence>
<gene>
    <name evidence="2" type="ORF">AN964_08620</name>
</gene>
<protein>
    <submittedName>
        <fullName evidence="2">Uncharacterized protein</fullName>
    </submittedName>
</protein>
<dbReference type="STRING" id="157838.AN964_08620"/>
<dbReference type="AlphaFoldDB" id="A0A0Q3THW8"/>
<keyword evidence="1" id="KW-0472">Membrane</keyword>
<keyword evidence="1" id="KW-1133">Transmembrane helix</keyword>
<feature type="transmembrane region" description="Helical" evidence="1">
    <location>
        <begin position="34"/>
        <end position="55"/>
    </location>
</feature>
<keyword evidence="3" id="KW-1185">Reference proteome</keyword>
<feature type="transmembrane region" description="Helical" evidence="1">
    <location>
        <begin position="61"/>
        <end position="82"/>
    </location>
</feature>
<accession>A0A0Q3THW8</accession>
<dbReference type="EMBL" id="LJJC01000004">
    <property type="protein sequence ID" value="KQL53552.1"/>
    <property type="molecule type" value="Genomic_DNA"/>
</dbReference>
<evidence type="ECO:0000313" key="2">
    <source>
        <dbReference type="EMBL" id="KQL53552.1"/>
    </source>
</evidence>
<organism evidence="2 3">
    <name type="scientific">Heyndrickxia shackletonii</name>
    <dbReference type="NCBI Taxonomy" id="157838"/>
    <lineage>
        <taxon>Bacteria</taxon>
        <taxon>Bacillati</taxon>
        <taxon>Bacillota</taxon>
        <taxon>Bacilli</taxon>
        <taxon>Bacillales</taxon>
        <taxon>Bacillaceae</taxon>
        <taxon>Heyndrickxia</taxon>
    </lineage>
</organism>
<dbReference type="Proteomes" id="UP000051888">
    <property type="component" value="Unassembled WGS sequence"/>
</dbReference>
<dbReference type="PATRIC" id="fig|157838.3.peg.1891"/>
<proteinExistence type="predicted"/>
<name>A0A0Q3THW8_9BACI</name>
<evidence type="ECO:0000256" key="1">
    <source>
        <dbReference type="SAM" id="Phobius"/>
    </source>
</evidence>
<reference evidence="2 3" key="1">
    <citation type="submission" date="2015-09" db="EMBL/GenBank/DDBJ databases">
        <title>Genome sequencing project for genomic taxonomy and phylogenomics of Bacillus-like bacteria.</title>
        <authorList>
            <person name="Liu B."/>
            <person name="Wang J."/>
            <person name="Zhu Y."/>
            <person name="Liu G."/>
            <person name="Chen Q."/>
            <person name="Chen Z."/>
            <person name="Lan J."/>
            <person name="Che J."/>
            <person name="Ge C."/>
            <person name="Shi H."/>
            <person name="Pan Z."/>
            <person name="Liu X."/>
        </authorList>
    </citation>
    <scope>NUCLEOTIDE SEQUENCE [LARGE SCALE GENOMIC DNA]</scope>
    <source>
        <strain evidence="2 3">LMG 18435</strain>
    </source>
</reference>
<evidence type="ECO:0000313" key="3">
    <source>
        <dbReference type="Proteomes" id="UP000051888"/>
    </source>
</evidence>
<comment type="caution">
    <text evidence="2">The sequence shown here is derived from an EMBL/GenBank/DDBJ whole genome shotgun (WGS) entry which is preliminary data.</text>
</comment>
<keyword evidence="1" id="KW-0812">Transmembrane</keyword>